<feature type="transmembrane region" description="Helical" evidence="6">
    <location>
        <begin position="333"/>
        <end position="352"/>
    </location>
</feature>
<reference evidence="9" key="2">
    <citation type="submission" date="2020-09" db="EMBL/GenBank/DDBJ databases">
        <authorList>
            <person name="Sun Q."/>
            <person name="Zhou Y."/>
        </authorList>
    </citation>
    <scope>NUCLEOTIDE SEQUENCE</scope>
    <source>
        <strain evidence="9">CGMCC 1.6293</strain>
    </source>
</reference>
<accession>A0A917SVC2</accession>
<name>A0A917SVC2_9RHOB</name>
<dbReference type="InterPro" id="IPR006685">
    <property type="entry name" value="MscS_channel_2nd"/>
</dbReference>
<evidence type="ECO:0000256" key="3">
    <source>
        <dbReference type="ARBA" id="ARBA00022692"/>
    </source>
</evidence>
<keyword evidence="5 6" id="KW-0472">Membrane</keyword>
<evidence type="ECO:0000256" key="2">
    <source>
        <dbReference type="ARBA" id="ARBA00008017"/>
    </source>
</evidence>
<dbReference type="Gene3D" id="1.10.287.1260">
    <property type="match status" value="1"/>
</dbReference>
<feature type="signal peptide" evidence="7">
    <location>
        <begin position="1"/>
        <end position="37"/>
    </location>
</feature>
<evidence type="ECO:0000256" key="4">
    <source>
        <dbReference type="ARBA" id="ARBA00022989"/>
    </source>
</evidence>
<dbReference type="GO" id="GO:0008381">
    <property type="term" value="F:mechanosensitive monoatomic ion channel activity"/>
    <property type="evidence" value="ECO:0007669"/>
    <property type="project" value="UniProtKB-ARBA"/>
</dbReference>
<evidence type="ECO:0000256" key="5">
    <source>
        <dbReference type="ARBA" id="ARBA00023136"/>
    </source>
</evidence>
<dbReference type="PANTHER" id="PTHR30566">
    <property type="entry name" value="YNAI-RELATED MECHANOSENSITIVE ION CHANNEL"/>
    <property type="match status" value="1"/>
</dbReference>
<evidence type="ECO:0000256" key="7">
    <source>
        <dbReference type="SAM" id="SignalP"/>
    </source>
</evidence>
<proteinExistence type="inferred from homology"/>
<dbReference type="InterPro" id="IPR023408">
    <property type="entry name" value="MscS_beta-dom_sf"/>
</dbReference>
<dbReference type="EMBL" id="BMLF01000002">
    <property type="protein sequence ID" value="GGM00664.1"/>
    <property type="molecule type" value="Genomic_DNA"/>
</dbReference>
<evidence type="ECO:0000313" key="10">
    <source>
        <dbReference type="Proteomes" id="UP000649829"/>
    </source>
</evidence>
<dbReference type="Gene3D" id="2.30.30.60">
    <property type="match status" value="1"/>
</dbReference>
<keyword evidence="10" id="KW-1185">Reference proteome</keyword>
<comment type="similarity">
    <text evidence="2">Belongs to the MscS (TC 1.A.23) family.</text>
</comment>
<dbReference type="AlphaFoldDB" id="A0A917SVC2"/>
<dbReference type="GO" id="GO:0016020">
    <property type="term" value="C:membrane"/>
    <property type="evidence" value="ECO:0007669"/>
    <property type="project" value="UniProtKB-SubCell"/>
</dbReference>
<comment type="subcellular location">
    <subcellularLocation>
        <location evidence="1">Membrane</location>
        <topology evidence="1">Multi-pass membrane protein</topology>
    </subcellularLocation>
</comment>
<feature type="transmembrane region" description="Helical" evidence="6">
    <location>
        <begin position="398"/>
        <end position="416"/>
    </location>
</feature>
<dbReference type="PANTHER" id="PTHR30566:SF5">
    <property type="entry name" value="MECHANOSENSITIVE ION CHANNEL PROTEIN 1, MITOCHONDRIAL-RELATED"/>
    <property type="match status" value="1"/>
</dbReference>
<evidence type="ECO:0000256" key="1">
    <source>
        <dbReference type="ARBA" id="ARBA00004141"/>
    </source>
</evidence>
<feature type="transmembrane region" description="Helical" evidence="6">
    <location>
        <begin position="260"/>
        <end position="282"/>
    </location>
</feature>
<sequence>MDVLTAANRLSRSFAPWRILALALAMTFWSSAGPATAQTADTTVAAEAGPVAASDRSPLAPLPLSSPRATFESFQTLSQEAVDTILEAIDVASNNTAFFDTAEVRALKAEGVEELMKAAQTLDLSAVAPESRETVGVDSVLLLKEILERIDLPEISEVPLSVDAAPGSDRPIWTIPETEIRMVGTPDANGTLRYKFSPETVRRLPEFYARVRHLPQQTGSEVDFYRTFTLGPGLSAPIELYSTLTRLPPSLLRDYAGQAAWQWLAFGAVTLVIIGGCVILLVRAFGRPATGWHARRAVSLLVVVALLGVYRWLNDDIINMTGRVQTLIEEIVLLLQGLTLAAFVVLVFNSLARRIWTVPGVKREGLDASLVRLAIRLTGIILAGFVLATVATRLGMPLYGVVASLGVGGLALALAVRPTLENFIGGIILYADRPVSVGDMCKFGGVQGTVEAIGLRSTKIRAVDRTLVTVQNSDFAEMSITNFSRRDGNLLQFDFGVRPDADGSEVMKAIAEVAAQLRDDPRIQKDSVRVQVRETPEADLQLEVRAHSLLADWSSFLEMRHKILVSVLDTLKPHGILRHDGELANG</sequence>
<comment type="caution">
    <text evidence="9">The sequence shown here is derived from an EMBL/GenBank/DDBJ whole genome shotgun (WGS) entry which is preliminary data.</text>
</comment>
<reference evidence="9" key="1">
    <citation type="journal article" date="2014" name="Int. J. Syst. Evol. Microbiol.">
        <title>Complete genome sequence of Corynebacterium casei LMG S-19264T (=DSM 44701T), isolated from a smear-ripened cheese.</title>
        <authorList>
            <consortium name="US DOE Joint Genome Institute (JGI-PGF)"/>
            <person name="Walter F."/>
            <person name="Albersmeier A."/>
            <person name="Kalinowski J."/>
            <person name="Ruckert C."/>
        </authorList>
    </citation>
    <scope>NUCLEOTIDE SEQUENCE</scope>
    <source>
        <strain evidence="9">CGMCC 1.6293</strain>
    </source>
</reference>
<evidence type="ECO:0000313" key="9">
    <source>
        <dbReference type="EMBL" id="GGM00664.1"/>
    </source>
</evidence>
<keyword evidence="7" id="KW-0732">Signal</keyword>
<keyword evidence="3 6" id="KW-0812">Transmembrane</keyword>
<gene>
    <name evidence="9" type="ORF">GCM10011534_23060</name>
</gene>
<evidence type="ECO:0000256" key="6">
    <source>
        <dbReference type="SAM" id="Phobius"/>
    </source>
</evidence>
<feature type="transmembrane region" description="Helical" evidence="6">
    <location>
        <begin position="294"/>
        <end position="313"/>
    </location>
</feature>
<evidence type="ECO:0000259" key="8">
    <source>
        <dbReference type="Pfam" id="PF00924"/>
    </source>
</evidence>
<dbReference type="InterPro" id="IPR011014">
    <property type="entry name" value="MscS_channel_TM-2"/>
</dbReference>
<feature type="transmembrane region" description="Helical" evidence="6">
    <location>
        <begin position="373"/>
        <end position="392"/>
    </location>
</feature>
<dbReference type="Pfam" id="PF00924">
    <property type="entry name" value="MS_channel_2nd"/>
    <property type="match status" value="1"/>
</dbReference>
<protein>
    <recommendedName>
        <fullName evidence="8">Mechanosensitive ion channel MscS domain-containing protein</fullName>
    </recommendedName>
</protein>
<feature type="domain" description="Mechanosensitive ion channel MscS" evidence="8">
    <location>
        <begin position="420"/>
        <end position="485"/>
    </location>
</feature>
<organism evidence="9 10">
    <name type="scientific">Pseudooceanicola nanhaiensis</name>
    <dbReference type="NCBI Taxonomy" id="375761"/>
    <lineage>
        <taxon>Bacteria</taxon>
        <taxon>Pseudomonadati</taxon>
        <taxon>Pseudomonadota</taxon>
        <taxon>Alphaproteobacteria</taxon>
        <taxon>Rhodobacterales</taxon>
        <taxon>Paracoccaceae</taxon>
        <taxon>Pseudooceanicola</taxon>
    </lineage>
</organism>
<dbReference type="SUPFAM" id="SSF50182">
    <property type="entry name" value="Sm-like ribonucleoproteins"/>
    <property type="match status" value="1"/>
</dbReference>
<dbReference type="InterPro" id="IPR010920">
    <property type="entry name" value="LSM_dom_sf"/>
</dbReference>
<dbReference type="SUPFAM" id="SSF82861">
    <property type="entry name" value="Mechanosensitive channel protein MscS (YggB), transmembrane region"/>
    <property type="match status" value="1"/>
</dbReference>
<keyword evidence="4 6" id="KW-1133">Transmembrane helix</keyword>
<feature type="chain" id="PRO_5037701640" description="Mechanosensitive ion channel MscS domain-containing protein" evidence="7">
    <location>
        <begin position="38"/>
        <end position="586"/>
    </location>
</feature>
<dbReference type="Proteomes" id="UP000649829">
    <property type="component" value="Unassembled WGS sequence"/>
</dbReference>